<reference evidence="1" key="1">
    <citation type="submission" date="2019-09" db="EMBL/GenBank/DDBJ databases">
        <authorList>
            <person name="Rodrigo-Torres L."/>
            <person name="Arahal R. D."/>
            <person name="Lucena T."/>
        </authorList>
    </citation>
    <scope>NUCLEOTIDE SEQUENCE</scope>
    <source>
        <strain evidence="1">ISS653</strain>
    </source>
</reference>
<keyword evidence="2" id="KW-1185">Reference proteome</keyword>
<dbReference type="EC" id="1.13.12.3" evidence="1"/>
<evidence type="ECO:0000313" key="2">
    <source>
        <dbReference type="Proteomes" id="UP000356253"/>
    </source>
</evidence>
<protein>
    <submittedName>
        <fullName evidence="1">Tryptophan 2-monooxygenase</fullName>
        <ecNumber evidence="1">1.13.12.3</ecNumber>
    </submittedName>
</protein>
<comment type="caution">
    <text evidence="1">The sequence shown here is derived from an EMBL/GenBank/DDBJ whole genome shotgun (WGS) entry which is preliminary data.</text>
</comment>
<gene>
    <name evidence="1" type="primary">iaaM</name>
    <name evidence="1" type="ORF">FVB9532_02893</name>
</gene>
<dbReference type="EMBL" id="CABVMM010000011">
    <property type="protein sequence ID" value="VVV01601.1"/>
    <property type="molecule type" value="Genomic_DNA"/>
</dbReference>
<name>A0AC61YAT0_9FLAO</name>
<accession>A0AC61YAT0</accession>
<keyword evidence="1" id="KW-0560">Oxidoreductase</keyword>
<sequence length="1259" mass="142479">MHNFLTSLRPLAFKSDNGIENGKIKRLIPSSMVDTPVMDYQKWLNESKDKLASLENVSADEKVAIIGSGMSGLITGFELLRSGFTNFKIYEATNRIGGRFYSYKFPNDDNNFAELGAMRFPPSENCLYWYIKFLQDNSSKHSHDIILNSDFPDPGLVPTLVLYNGTQYEVNPGEPLPEVFKDINESWNGFLHTREPILLANGVQLDPPAQIMDWLDLSRPDVYNPVKAQNAWQGYVNYFKDKSFVEGVIAIFCQPNAPKTFNTETNEWGETYEWKYPQDIEKFGTIGTGIGGEYPLFNIGFICMLRFTLNKLEENHALLVTGTDSVVDALADYDFNGKKLRDFIELNSPVHHIQPDDTGETIGLLNNEQKLLDDKINHLVMATTHRSAEIEMGIDSLWQRKQRDVAEKIIPQRKRQSIGNLHIAQSSKFFLKVKPWWVGEANKDKVRCITTDTAMANFYTLEYNKESEDAVCLMNYVWEDYSEKAESLGELNDRYQRFLSDLKQLDDIDYILDAMPDKVDASNAVKIDWQLKQYYNGAFALSEATQEDYLSKLFYNFMDVSKDKAKIYFAGDSYSWVGGWVEGALQTGLNAFSAIATNMGGKLTANDYSPFENLNSESIRYDNPSWNDAVISFGPYGGSSVHTQPFNQPLSTNDSLVLHIQGNCICGVEVNQQLIGGKTGYKTVSINLAEPVEHLKLYVIDSDYYRATIVNCIEVNGEIYGGKPEEGALVYEMSFLSHMYFSNINGLTGDAVDRLGFSFSEPVLEKKSTSETANKVSNLSQLATYSFLLIMCFFSLLSCKEEKKEEAPIKETKKPTTEQSNENMGIKPQHFSIYKEESEFHFPEDSTKIYEWLANRDTLKITQHAWGIWENLTRKTNQTYNGDTLYVFETWMGVDELAKMSAAQDREGGCNQLKTERTDLEIPKQFFHAQLFANQAKIDSTFKVLETVSYNPSAACFATQNLIFNKSVLDGYYRKDKIGKIPDFPADAITTKPTYYAGKPNSDDLIRVPVWPGMPNPAKEFGNEDWNFYVFVDITNGQAKDKKLVPVKGNNPTDKEIAKATCNLNEFIHYKIDQEGAAYLNKHEDIDTKTSSQFKVGDYVLLVGMHVGTKEISNWTWQTYYWTYRPDNPTSPSSKFNAELRPSSITGAAANYAVSTAYAMVWPNQPITGGSDKGAEAIISFNPYLEGSFGPGVFQFKNTFKPSYKYGVQTNCMTCHALAIPPGGKYSTAQYISMDNEYFKNQVQLDFAWSIQGNLNKDK</sequence>
<evidence type="ECO:0000313" key="1">
    <source>
        <dbReference type="EMBL" id="VVV01601.1"/>
    </source>
</evidence>
<organism evidence="1 2">
    <name type="scientific">Mesonia oceanica</name>
    <dbReference type="NCBI Taxonomy" id="2687242"/>
    <lineage>
        <taxon>Bacteria</taxon>
        <taxon>Pseudomonadati</taxon>
        <taxon>Bacteroidota</taxon>
        <taxon>Flavobacteriia</taxon>
        <taxon>Flavobacteriales</taxon>
        <taxon>Flavobacteriaceae</taxon>
        <taxon>Mesonia</taxon>
    </lineage>
</organism>
<dbReference type="Proteomes" id="UP000356253">
    <property type="component" value="Unassembled WGS sequence"/>
</dbReference>
<proteinExistence type="predicted"/>